<evidence type="ECO:0000313" key="3">
    <source>
        <dbReference type="Proteomes" id="UP000516230"/>
    </source>
</evidence>
<feature type="chain" id="PRO_5028989164" evidence="1">
    <location>
        <begin position="28"/>
        <end position="213"/>
    </location>
</feature>
<dbReference type="RefSeq" id="WP_187741176.1">
    <property type="nucleotide sequence ID" value="NZ_CP060825.1"/>
</dbReference>
<protein>
    <submittedName>
        <fullName evidence="2">Uncharacterized protein</fullName>
    </submittedName>
</protein>
<evidence type="ECO:0000313" key="2">
    <source>
        <dbReference type="EMBL" id="QNP64028.1"/>
    </source>
</evidence>
<dbReference type="Pfam" id="PF19136">
    <property type="entry name" value="DUF5819"/>
    <property type="match status" value="1"/>
</dbReference>
<name>A0A7H0HU12_9ACTN</name>
<accession>A0A7H0HU12</accession>
<dbReference type="AlphaFoldDB" id="A0A7H0HU12"/>
<feature type="signal peptide" evidence="1">
    <location>
        <begin position="1"/>
        <end position="27"/>
    </location>
</feature>
<sequence>MTTTHRTTRRAALLIGGALLGVHMTMAALSQAPLSPAKLVYGDRVAAYLDPYFSQNWQLFAPTPMSDDRGILARATCRDGSVSGYYDVSAQALEKVRGSRFFPSRDVRIVSAALQNVTSSEELLRRLRQQQTNDKKPVLPPLPYEKVTEQEAVRTLARYAYDRMPSACPSGAERIQVRMYVRELPPWSKRNDPTAEDRVMVKDFDWVKSEELR</sequence>
<keyword evidence="1" id="KW-0732">Signal</keyword>
<organism evidence="2 3">
    <name type="scientific">Streptomyces genisteinicus</name>
    <dbReference type="NCBI Taxonomy" id="2768068"/>
    <lineage>
        <taxon>Bacteria</taxon>
        <taxon>Bacillati</taxon>
        <taxon>Actinomycetota</taxon>
        <taxon>Actinomycetes</taxon>
        <taxon>Kitasatosporales</taxon>
        <taxon>Streptomycetaceae</taxon>
        <taxon>Streptomyces</taxon>
    </lineage>
</organism>
<dbReference type="EMBL" id="CP060825">
    <property type="protein sequence ID" value="QNP64028.1"/>
    <property type="molecule type" value="Genomic_DNA"/>
</dbReference>
<dbReference type="Proteomes" id="UP000516230">
    <property type="component" value="Chromosome"/>
</dbReference>
<dbReference type="KEGG" id="sgj:IAG43_14560"/>
<proteinExistence type="predicted"/>
<keyword evidence="3" id="KW-1185">Reference proteome</keyword>
<evidence type="ECO:0000256" key="1">
    <source>
        <dbReference type="SAM" id="SignalP"/>
    </source>
</evidence>
<reference evidence="2 3" key="1">
    <citation type="submission" date="2020-08" db="EMBL/GenBank/DDBJ databases">
        <title>A novel species.</title>
        <authorList>
            <person name="Gao J."/>
        </authorList>
    </citation>
    <scope>NUCLEOTIDE SEQUENCE [LARGE SCALE GENOMIC DNA]</scope>
    <source>
        <strain evidence="2 3">CRPJ-33</strain>
    </source>
</reference>
<gene>
    <name evidence="2" type="ORF">IAG43_14560</name>
</gene>
<dbReference type="InterPro" id="IPR043857">
    <property type="entry name" value="DUF5819"/>
</dbReference>